<evidence type="ECO:0000313" key="3">
    <source>
        <dbReference type="EMBL" id="SBT56920.1"/>
    </source>
</evidence>
<keyword evidence="1" id="KW-1133">Transmembrane helix</keyword>
<dbReference type="EMBL" id="FLRD01001147">
    <property type="protein sequence ID" value="SBT56607.1"/>
    <property type="molecule type" value="Genomic_DNA"/>
</dbReference>
<proteinExistence type="predicted"/>
<feature type="transmembrane region" description="Helical" evidence="1">
    <location>
        <begin position="218"/>
        <end position="239"/>
    </location>
</feature>
<organism evidence="2 5">
    <name type="scientific">Plasmodium ovale wallikeri</name>
    <dbReference type="NCBI Taxonomy" id="864142"/>
    <lineage>
        <taxon>Eukaryota</taxon>
        <taxon>Sar</taxon>
        <taxon>Alveolata</taxon>
        <taxon>Apicomplexa</taxon>
        <taxon>Aconoidasida</taxon>
        <taxon>Haemosporida</taxon>
        <taxon>Plasmodiidae</taxon>
        <taxon>Plasmodium</taxon>
        <taxon>Plasmodium (Plasmodium)</taxon>
    </lineage>
</organism>
<keyword evidence="5" id="KW-1185">Reference proteome</keyword>
<protein>
    <submittedName>
        <fullName evidence="2">PIR Superfamily Protein</fullName>
    </submittedName>
</protein>
<accession>A0A1A9AK61</accession>
<reference evidence="2" key="2">
    <citation type="submission" date="2016-05" db="EMBL/GenBank/DDBJ databases">
        <authorList>
            <person name="Lavstsen T."/>
            <person name="Jespersen J.S."/>
        </authorList>
    </citation>
    <scope>NUCLEOTIDE SEQUENCE [LARGE SCALE GENOMIC DNA]</scope>
</reference>
<name>A0A1A9AK61_PLAOA</name>
<evidence type="ECO:0000313" key="2">
    <source>
        <dbReference type="EMBL" id="SBT56607.1"/>
    </source>
</evidence>
<dbReference type="Pfam" id="PF05795">
    <property type="entry name" value="Plasmodium_Vir"/>
    <property type="match status" value="2"/>
</dbReference>
<gene>
    <name evidence="2" type="ORF">POVWA1_077170</name>
    <name evidence="3" type="ORF">POVWA2_076090</name>
</gene>
<keyword evidence="1" id="KW-0812">Transmembrane</keyword>
<sequence length="286" mass="33739">MEESPYTFAGSYDIYKNEIDKSTEHETFGGFLECDRISTQYLVGDTNKCLQIDKFLSHLSNYGEKYTSDGCKYLNYWIYDKFNQKKGESNYNILQFYESFKGTYSDQYDNNYLLNGCIKEIDENIFRKIQYLIDIYDKYNKFKNDGIQLTGEYCTSAIDCVSLYTLHVKKCHESYDPDFCMELENFRKLYNLRVSNVTSCKDLQTYLPSAINSNVVTIMIPFVVILVMPFILFILYKFTPFGSWIMPRMKRMLNNSFLESYEGEQNSENANIYAEDRMYNIAYHSA</sequence>
<keyword evidence="1" id="KW-0472">Membrane</keyword>
<dbReference type="InterPro" id="IPR008780">
    <property type="entry name" value="Plasmodium_Vir"/>
</dbReference>
<dbReference type="Proteomes" id="UP000078550">
    <property type="component" value="Unassembled WGS sequence"/>
</dbReference>
<dbReference type="EMBL" id="FLRE01001621">
    <property type="protein sequence ID" value="SBT56920.1"/>
    <property type="molecule type" value="Genomic_DNA"/>
</dbReference>
<reference evidence="4 5" key="1">
    <citation type="submission" date="2016-05" db="EMBL/GenBank/DDBJ databases">
        <authorList>
            <person name="Naeem Raeece"/>
        </authorList>
    </citation>
    <scope>NUCLEOTIDE SEQUENCE [LARGE SCALE GENOMIC DNA]</scope>
</reference>
<evidence type="ECO:0000256" key="1">
    <source>
        <dbReference type="SAM" id="Phobius"/>
    </source>
</evidence>
<evidence type="ECO:0000313" key="5">
    <source>
        <dbReference type="Proteomes" id="UP000078555"/>
    </source>
</evidence>
<dbReference type="AlphaFoldDB" id="A0A1A9AK61"/>
<dbReference type="Proteomes" id="UP000078555">
    <property type="component" value="Unassembled WGS sequence"/>
</dbReference>
<evidence type="ECO:0000313" key="4">
    <source>
        <dbReference type="Proteomes" id="UP000078550"/>
    </source>
</evidence>